<protein>
    <submittedName>
        <fullName evidence="1">Uncharacterized protein</fullName>
    </submittedName>
</protein>
<proteinExistence type="predicted"/>
<dbReference type="Proteomes" id="UP000265520">
    <property type="component" value="Unassembled WGS sequence"/>
</dbReference>
<accession>A0A392VGR4</accession>
<sequence>MSGLMLKHHLKDLLFQPRKLVLLRMEYMVKATDLILNDL</sequence>
<evidence type="ECO:0000313" key="2">
    <source>
        <dbReference type="Proteomes" id="UP000265520"/>
    </source>
</evidence>
<keyword evidence="2" id="KW-1185">Reference proteome</keyword>
<dbReference type="EMBL" id="LXQA011130136">
    <property type="protein sequence ID" value="MCI86025.1"/>
    <property type="molecule type" value="Genomic_DNA"/>
</dbReference>
<name>A0A392VGR4_9FABA</name>
<dbReference type="AlphaFoldDB" id="A0A392VGR4"/>
<organism evidence="1 2">
    <name type="scientific">Trifolium medium</name>
    <dbReference type="NCBI Taxonomy" id="97028"/>
    <lineage>
        <taxon>Eukaryota</taxon>
        <taxon>Viridiplantae</taxon>
        <taxon>Streptophyta</taxon>
        <taxon>Embryophyta</taxon>
        <taxon>Tracheophyta</taxon>
        <taxon>Spermatophyta</taxon>
        <taxon>Magnoliopsida</taxon>
        <taxon>eudicotyledons</taxon>
        <taxon>Gunneridae</taxon>
        <taxon>Pentapetalae</taxon>
        <taxon>rosids</taxon>
        <taxon>fabids</taxon>
        <taxon>Fabales</taxon>
        <taxon>Fabaceae</taxon>
        <taxon>Papilionoideae</taxon>
        <taxon>50 kb inversion clade</taxon>
        <taxon>NPAAA clade</taxon>
        <taxon>Hologalegina</taxon>
        <taxon>IRL clade</taxon>
        <taxon>Trifolieae</taxon>
        <taxon>Trifolium</taxon>
    </lineage>
</organism>
<evidence type="ECO:0000313" key="1">
    <source>
        <dbReference type="EMBL" id="MCI86025.1"/>
    </source>
</evidence>
<feature type="non-terminal residue" evidence="1">
    <location>
        <position position="39"/>
    </location>
</feature>
<comment type="caution">
    <text evidence="1">The sequence shown here is derived from an EMBL/GenBank/DDBJ whole genome shotgun (WGS) entry which is preliminary data.</text>
</comment>
<reference evidence="1 2" key="1">
    <citation type="journal article" date="2018" name="Front. Plant Sci.">
        <title>Red Clover (Trifolium pratense) and Zigzag Clover (T. medium) - A Picture of Genomic Similarities and Differences.</title>
        <authorList>
            <person name="Dluhosova J."/>
            <person name="Istvanek J."/>
            <person name="Nedelnik J."/>
            <person name="Repkova J."/>
        </authorList>
    </citation>
    <scope>NUCLEOTIDE SEQUENCE [LARGE SCALE GENOMIC DNA]</scope>
    <source>
        <strain evidence="2">cv. 10/8</strain>
        <tissue evidence="1">Leaf</tissue>
    </source>
</reference>